<evidence type="ECO:0000256" key="1">
    <source>
        <dbReference type="ARBA" id="ARBA00003234"/>
    </source>
</evidence>
<reference evidence="15" key="2">
    <citation type="submission" date="2021-04" db="EMBL/GenBank/DDBJ databases">
        <authorList>
            <person name="Gilroy R."/>
        </authorList>
    </citation>
    <scope>NUCLEOTIDE SEQUENCE</scope>
    <source>
        <strain evidence="15">811</strain>
    </source>
</reference>
<dbReference type="InterPro" id="IPR020612">
    <property type="entry name" value="Methylthiotransferase_CS"/>
</dbReference>
<dbReference type="PROSITE" id="PS51918">
    <property type="entry name" value="RADICAL_SAM"/>
    <property type="match status" value="1"/>
</dbReference>
<feature type="binding site" evidence="11">
    <location>
        <position position="82"/>
    </location>
    <ligand>
        <name>[4Fe-4S] cluster</name>
        <dbReference type="ChEBI" id="CHEBI:49883"/>
        <label>1</label>
    </ligand>
</feature>
<dbReference type="SMART" id="SM00729">
    <property type="entry name" value="Elp3"/>
    <property type="match status" value="1"/>
</dbReference>
<feature type="binding site" evidence="11">
    <location>
        <position position="165"/>
    </location>
    <ligand>
        <name>[4Fe-4S] cluster</name>
        <dbReference type="ChEBI" id="CHEBI:49883"/>
        <label>2</label>
        <note>4Fe-4S-S-AdoMet</note>
    </ligand>
</feature>
<accession>A0A9D2AFA5</accession>
<feature type="binding site" evidence="11">
    <location>
        <position position="158"/>
    </location>
    <ligand>
        <name>[4Fe-4S] cluster</name>
        <dbReference type="ChEBI" id="CHEBI:49883"/>
        <label>2</label>
        <note>4Fe-4S-S-AdoMet</note>
    </ligand>
</feature>
<dbReference type="Pfam" id="PF04055">
    <property type="entry name" value="Radical_SAM"/>
    <property type="match status" value="1"/>
</dbReference>
<comment type="function">
    <text evidence="1 11">Catalyzes the methylthiolation of N6-(dimethylallyl)adenosine (i(6)A), leading to the formation of 2-methylthio-N6-(dimethylallyl)adenosine (ms(2)i(6)A) at position 37 in tRNAs that read codons beginning with uridine.</text>
</comment>
<dbReference type="GO" id="GO:0051539">
    <property type="term" value="F:4 iron, 4 sulfur cluster binding"/>
    <property type="evidence" value="ECO:0007669"/>
    <property type="project" value="UniProtKB-UniRule"/>
</dbReference>
<evidence type="ECO:0000259" key="12">
    <source>
        <dbReference type="PROSITE" id="PS50926"/>
    </source>
</evidence>
<dbReference type="InterPro" id="IPR023404">
    <property type="entry name" value="rSAM_horseshoe"/>
</dbReference>
<keyword evidence="6 11" id="KW-0819">tRNA processing</keyword>
<protein>
    <recommendedName>
        <fullName evidence="10 11">tRNA-2-methylthio-N(6)-dimethylallyladenosine synthase</fullName>
        <ecNumber evidence="10 11">2.8.4.3</ecNumber>
    </recommendedName>
    <alternativeName>
        <fullName evidence="11">(Dimethylallyl)adenosine tRNA methylthiotransferase MiaB</fullName>
    </alternativeName>
    <alternativeName>
        <fullName evidence="11">tRNA-i(6)A37 methylthiotransferase</fullName>
    </alternativeName>
</protein>
<keyword evidence="7 11" id="KW-0479">Metal-binding</keyword>
<dbReference type="InterPro" id="IPR006638">
    <property type="entry name" value="Elp3/MiaA/NifB-like_rSAM"/>
</dbReference>
<feature type="domain" description="TRAM" evidence="12">
    <location>
        <begin position="376"/>
        <end position="438"/>
    </location>
</feature>
<keyword evidence="8 11" id="KW-0408">Iron</keyword>
<dbReference type="PROSITE" id="PS51449">
    <property type="entry name" value="MTTASE_N"/>
    <property type="match status" value="1"/>
</dbReference>
<name>A0A9D2AFA5_9FIRM</name>
<evidence type="ECO:0000313" key="15">
    <source>
        <dbReference type="EMBL" id="HIX07599.1"/>
    </source>
</evidence>
<gene>
    <name evidence="11 15" type="primary">miaB</name>
    <name evidence="15" type="ORF">H9741_03945</name>
</gene>
<reference evidence="15" key="1">
    <citation type="journal article" date="2021" name="PeerJ">
        <title>Extensive microbial diversity within the chicken gut microbiome revealed by metagenomics and culture.</title>
        <authorList>
            <person name="Gilroy R."/>
            <person name="Ravi A."/>
            <person name="Getino M."/>
            <person name="Pursley I."/>
            <person name="Horton D.L."/>
            <person name="Alikhan N.F."/>
            <person name="Baker D."/>
            <person name="Gharbi K."/>
            <person name="Hall N."/>
            <person name="Watson M."/>
            <person name="Adriaenssens E.M."/>
            <person name="Foster-Nyarko E."/>
            <person name="Jarju S."/>
            <person name="Secka A."/>
            <person name="Antonio M."/>
            <person name="Oren A."/>
            <person name="Chaudhuri R.R."/>
            <person name="La Ragione R."/>
            <person name="Hildebrand F."/>
            <person name="Pallen M.J."/>
        </authorList>
    </citation>
    <scope>NUCLEOTIDE SEQUENCE</scope>
    <source>
        <strain evidence="15">811</strain>
    </source>
</reference>
<evidence type="ECO:0000256" key="5">
    <source>
        <dbReference type="ARBA" id="ARBA00022691"/>
    </source>
</evidence>
<dbReference type="Proteomes" id="UP000824204">
    <property type="component" value="Unassembled WGS sequence"/>
</dbReference>
<dbReference type="InterPro" id="IPR002792">
    <property type="entry name" value="TRAM_dom"/>
</dbReference>
<dbReference type="GO" id="GO:0005829">
    <property type="term" value="C:cytosol"/>
    <property type="evidence" value="ECO:0007669"/>
    <property type="project" value="TreeGrafter"/>
</dbReference>
<dbReference type="SUPFAM" id="SSF102114">
    <property type="entry name" value="Radical SAM enzymes"/>
    <property type="match status" value="1"/>
</dbReference>
<evidence type="ECO:0000256" key="7">
    <source>
        <dbReference type="ARBA" id="ARBA00022723"/>
    </source>
</evidence>
<keyword evidence="2 11" id="KW-0004">4Fe-4S</keyword>
<feature type="domain" description="Radical SAM core" evidence="14">
    <location>
        <begin position="144"/>
        <end position="373"/>
    </location>
</feature>
<dbReference type="SFLD" id="SFLDS00029">
    <property type="entry name" value="Radical_SAM"/>
    <property type="match status" value="1"/>
</dbReference>
<feature type="binding site" evidence="11">
    <location>
        <position position="12"/>
    </location>
    <ligand>
        <name>[4Fe-4S] cluster</name>
        <dbReference type="ChEBI" id="CHEBI:49883"/>
        <label>1</label>
    </ligand>
</feature>
<dbReference type="GO" id="GO:0035597">
    <property type="term" value="F:tRNA-2-methylthio-N(6)-dimethylallyladenosine(37) synthase activity"/>
    <property type="evidence" value="ECO:0007669"/>
    <property type="project" value="UniProtKB-EC"/>
</dbReference>
<dbReference type="InterPro" id="IPR058240">
    <property type="entry name" value="rSAM_sf"/>
</dbReference>
<comment type="catalytic activity">
    <reaction evidence="11">
        <text>N(6)-dimethylallyladenosine(37) in tRNA + (sulfur carrier)-SH + AH2 + 2 S-adenosyl-L-methionine = 2-methylsulfanyl-N(6)-dimethylallyladenosine(37) in tRNA + (sulfur carrier)-H + 5'-deoxyadenosine + L-methionine + A + S-adenosyl-L-homocysteine + 2 H(+)</text>
        <dbReference type="Rhea" id="RHEA:37067"/>
        <dbReference type="Rhea" id="RHEA-COMP:10375"/>
        <dbReference type="Rhea" id="RHEA-COMP:10376"/>
        <dbReference type="Rhea" id="RHEA-COMP:14737"/>
        <dbReference type="Rhea" id="RHEA-COMP:14739"/>
        <dbReference type="ChEBI" id="CHEBI:13193"/>
        <dbReference type="ChEBI" id="CHEBI:15378"/>
        <dbReference type="ChEBI" id="CHEBI:17319"/>
        <dbReference type="ChEBI" id="CHEBI:17499"/>
        <dbReference type="ChEBI" id="CHEBI:29917"/>
        <dbReference type="ChEBI" id="CHEBI:57844"/>
        <dbReference type="ChEBI" id="CHEBI:57856"/>
        <dbReference type="ChEBI" id="CHEBI:59789"/>
        <dbReference type="ChEBI" id="CHEBI:64428"/>
        <dbReference type="ChEBI" id="CHEBI:74415"/>
        <dbReference type="ChEBI" id="CHEBI:74417"/>
        <dbReference type="EC" id="2.8.4.3"/>
    </reaction>
</comment>
<feature type="binding site" evidence="11">
    <location>
        <position position="162"/>
    </location>
    <ligand>
        <name>[4Fe-4S] cluster</name>
        <dbReference type="ChEBI" id="CHEBI:49883"/>
        <label>2</label>
        <note>4Fe-4S-S-AdoMet</note>
    </ligand>
</feature>
<comment type="subcellular location">
    <subcellularLocation>
        <location evidence="11">Cytoplasm</location>
    </subcellularLocation>
</comment>
<feature type="domain" description="MTTase N-terminal" evidence="13">
    <location>
        <begin position="3"/>
        <end position="121"/>
    </location>
</feature>
<evidence type="ECO:0000259" key="14">
    <source>
        <dbReference type="PROSITE" id="PS51918"/>
    </source>
</evidence>
<evidence type="ECO:0000256" key="11">
    <source>
        <dbReference type="HAMAP-Rule" id="MF_01864"/>
    </source>
</evidence>
<dbReference type="NCBIfam" id="TIGR01574">
    <property type="entry name" value="miaB-methiolase"/>
    <property type="match status" value="1"/>
</dbReference>
<dbReference type="InterPro" id="IPR006463">
    <property type="entry name" value="MiaB_methiolase"/>
</dbReference>
<evidence type="ECO:0000313" key="16">
    <source>
        <dbReference type="Proteomes" id="UP000824204"/>
    </source>
</evidence>
<keyword evidence="9 11" id="KW-0411">Iron-sulfur</keyword>
<comment type="cofactor">
    <cofactor evidence="11">
        <name>[4Fe-4S] cluster</name>
        <dbReference type="ChEBI" id="CHEBI:49883"/>
    </cofactor>
    <text evidence="11">Binds 2 [4Fe-4S] clusters. One cluster is coordinated with 3 cysteines and an exchangeable S-adenosyl-L-methionine.</text>
</comment>
<evidence type="ECO:0000256" key="9">
    <source>
        <dbReference type="ARBA" id="ARBA00023014"/>
    </source>
</evidence>
<evidence type="ECO:0000259" key="13">
    <source>
        <dbReference type="PROSITE" id="PS51449"/>
    </source>
</evidence>
<dbReference type="PANTHER" id="PTHR43020:SF2">
    <property type="entry name" value="MITOCHONDRIAL TRNA METHYLTHIOTRANSFERASE CDK5RAP1"/>
    <property type="match status" value="1"/>
</dbReference>
<dbReference type="NCBIfam" id="TIGR00089">
    <property type="entry name" value="MiaB/RimO family radical SAM methylthiotransferase"/>
    <property type="match status" value="1"/>
</dbReference>
<dbReference type="AlphaFoldDB" id="A0A9D2AFA5"/>
<evidence type="ECO:0000256" key="10">
    <source>
        <dbReference type="ARBA" id="ARBA00033765"/>
    </source>
</evidence>
<dbReference type="SFLD" id="SFLDF00273">
    <property type="entry name" value="(dimethylallyl)adenosine_tRNA"/>
    <property type="match status" value="1"/>
</dbReference>
<dbReference type="InterPro" id="IPR005839">
    <property type="entry name" value="Methylthiotransferase"/>
</dbReference>
<dbReference type="InterPro" id="IPR007197">
    <property type="entry name" value="rSAM"/>
</dbReference>
<dbReference type="SFLD" id="SFLDG01082">
    <property type="entry name" value="B12-binding_domain_containing"/>
    <property type="match status" value="1"/>
</dbReference>
<dbReference type="PANTHER" id="PTHR43020">
    <property type="entry name" value="CDK5 REGULATORY SUBUNIT-ASSOCIATED PROTEIN 1"/>
    <property type="match status" value="1"/>
</dbReference>
<dbReference type="HAMAP" id="MF_01864">
    <property type="entry name" value="tRNA_metthiotr_MiaB"/>
    <property type="match status" value="1"/>
</dbReference>
<dbReference type="Gene3D" id="3.40.50.12160">
    <property type="entry name" value="Methylthiotransferase, N-terminal domain"/>
    <property type="match status" value="1"/>
</dbReference>
<organism evidence="15 16">
    <name type="scientific">Candidatus Borkfalkia faecipullorum</name>
    <dbReference type="NCBI Taxonomy" id="2838510"/>
    <lineage>
        <taxon>Bacteria</taxon>
        <taxon>Bacillati</taxon>
        <taxon>Bacillota</taxon>
        <taxon>Clostridia</taxon>
        <taxon>Christensenellales</taxon>
        <taxon>Christensenellaceae</taxon>
        <taxon>Candidatus Borkfalkia</taxon>
    </lineage>
</organism>
<dbReference type="EC" id="2.8.4.3" evidence="10 11"/>
<dbReference type="Pfam" id="PF01938">
    <property type="entry name" value="TRAM"/>
    <property type="match status" value="1"/>
</dbReference>
<comment type="caution">
    <text evidence="15">The sequence shown here is derived from an EMBL/GenBank/DDBJ whole genome shotgun (WGS) entry which is preliminary data.</text>
</comment>
<dbReference type="FunFam" id="3.40.50.12160:FF:000006">
    <property type="entry name" value="tRNA-2-methylthio-N(6)-dimethylallyladenosine synthase"/>
    <property type="match status" value="1"/>
</dbReference>
<proteinExistence type="inferred from homology"/>
<dbReference type="FunFam" id="3.80.30.20:FF:000001">
    <property type="entry name" value="tRNA-2-methylthio-N(6)-dimethylallyladenosine synthase 2"/>
    <property type="match status" value="1"/>
</dbReference>
<sequence>MQKYYWITTYGCQMNVHESEKIAGILRARGYIQAEREEDADIVVFNTCCIRENAENHAYGNIGALKKLKKSRPSMLIAVGGCMTQQAGAAEKLRKKFPFVDIVFGTHNLSVLGDLLDRKAGSKKAVVDIWDKEGETDTEDISFRTSYPNAWVNIMYGCNNFCSYCIVPYVRGRERSRESGAIVKEVYDLLDAGYKEITLLGQNVNSYGNDKGDCTFPQLLHTICQRDGKYRLRFMTSNPKDFGEELVREIAEHEQICNLVHLPVQAGSDRILRLMNRKYTAKEYLEKVDLLRKYVPDCQLTTDIMVGFPTETEEDFQATLDLVKQARFATAFTFVYSRRSGTVAANMEGQIPEEVQKDRIMRLVELVNAQTRELSAGYRGKTVEILCEDYDKKRGLYLGRDEYGRMGYFHSDRDRIGEFVRLKISQTSGVSLEGELTQEKE</sequence>
<evidence type="ECO:0000256" key="2">
    <source>
        <dbReference type="ARBA" id="ARBA00022485"/>
    </source>
</evidence>
<evidence type="ECO:0000256" key="4">
    <source>
        <dbReference type="ARBA" id="ARBA00022679"/>
    </source>
</evidence>
<dbReference type="EMBL" id="DXFX01000051">
    <property type="protein sequence ID" value="HIX07599.1"/>
    <property type="molecule type" value="Genomic_DNA"/>
</dbReference>
<dbReference type="PROSITE" id="PS01278">
    <property type="entry name" value="MTTASE_RADICAL"/>
    <property type="match status" value="1"/>
</dbReference>
<dbReference type="InterPro" id="IPR038135">
    <property type="entry name" value="Methylthiotransferase_N_sf"/>
</dbReference>
<dbReference type="CDD" id="cd01335">
    <property type="entry name" value="Radical_SAM"/>
    <property type="match status" value="1"/>
</dbReference>
<dbReference type="Gene3D" id="3.80.30.20">
    <property type="entry name" value="tm_1862 like domain"/>
    <property type="match status" value="1"/>
</dbReference>
<keyword evidence="4 11" id="KW-0808">Transferase</keyword>
<feature type="binding site" evidence="11">
    <location>
        <position position="48"/>
    </location>
    <ligand>
        <name>[4Fe-4S] cluster</name>
        <dbReference type="ChEBI" id="CHEBI:49883"/>
        <label>1</label>
    </ligand>
</feature>
<keyword evidence="5 11" id="KW-0949">S-adenosyl-L-methionine</keyword>
<evidence type="ECO:0000256" key="3">
    <source>
        <dbReference type="ARBA" id="ARBA00022490"/>
    </source>
</evidence>
<dbReference type="InterPro" id="IPR013848">
    <property type="entry name" value="Methylthiotransferase_N"/>
</dbReference>
<dbReference type="PROSITE" id="PS50926">
    <property type="entry name" value="TRAM"/>
    <property type="match status" value="1"/>
</dbReference>
<comment type="similarity">
    <text evidence="11">Belongs to the methylthiotransferase family. MiaB subfamily.</text>
</comment>
<dbReference type="GO" id="GO:0046872">
    <property type="term" value="F:metal ion binding"/>
    <property type="evidence" value="ECO:0007669"/>
    <property type="project" value="UniProtKB-KW"/>
</dbReference>
<evidence type="ECO:0000256" key="8">
    <source>
        <dbReference type="ARBA" id="ARBA00023004"/>
    </source>
</evidence>
<dbReference type="SFLD" id="SFLDG01061">
    <property type="entry name" value="methylthiotransferase"/>
    <property type="match status" value="1"/>
</dbReference>
<comment type="subunit">
    <text evidence="11">Monomer.</text>
</comment>
<dbReference type="Pfam" id="PF00919">
    <property type="entry name" value="UPF0004"/>
    <property type="match status" value="1"/>
</dbReference>
<keyword evidence="3 11" id="KW-0963">Cytoplasm</keyword>
<evidence type="ECO:0000256" key="6">
    <source>
        <dbReference type="ARBA" id="ARBA00022694"/>
    </source>
</evidence>